<sequence length="473" mass="52050">MSFGPSPANKSRKTSSSKPANNRTVSSSKTSTHAVSHSNANESTPVKIHSTGRSSNVYTPGVSLKNVYNEGRFAGSSIPLNVDHPISATRSTASPPASLEGLGSPSSSPTLNSTITMSSSKSKKPSLGNEEEDIEEIATPGVRSDASNEASSSKPPQSGNTGERSDASEKVDKDGSSHKDKGKAAERTREFNIPPLIKGAEISKDYPLIFYKFKDVLLLYDEPLFSSVSRYYAPYSSAAHHDPLTPFGVHEDGRMPGRSMDDSCFLRETIIRWEHQMETFPFGDRFKSVKDYANHFPSLHFDYTSILELSRPNDQLSLFSIGLEPLRSIGHLVLGLNQILDCLPKFIDSSQRSTFVLDQNFTLLKAIEIHRDPDVILASLKGLQIRTKVSLDRIDLYLRRIQLTYAPNFIEPSEADGSYYSTVASEQMEFIEGSAEDHLGKLFSRKDYSSAMQDSKGVLNKFLQNAVDGGYQA</sequence>
<gene>
    <name evidence="2" type="ORF">VKT23_009462</name>
</gene>
<evidence type="ECO:0000313" key="2">
    <source>
        <dbReference type="EMBL" id="KAK7459479.1"/>
    </source>
</evidence>
<feature type="compositionally biased region" description="Low complexity" evidence="1">
    <location>
        <begin position="87"/>
        <end position="109"/>
    </location>
</feature>
<comment type="caution">
    <text evidence="2">The sequence shown here is derived from an EMBL/GenBank/DDBJ whole genome shotgun (WGS) entry which is preliminary data.</text>
</comment>
<evidence type="ECO:0000256" key="1">
    <source>
        <dbReference type="SAM" id="MobiDB-lite"/>
    </source>
</evidence>
<feature type="region of interest" description="Disordered" evidence="1">
    <location>
        <begin position="74"/>
        <end position="187"/>
    </location>
</feature>
<organism evidence="2 3">
    <name type="scientific">Marasmiellus scandens</name>
    <dbReference type="NCBI Taxonomy" id="2682957"/>
    <lineage>
        <taxon>Eukaryota</taxon>
        <taxon>Fungi</taxon>
        <taxon>Dikarya</taxon>
        <taxon>Basidiomycota</taxon>
        <taxon>Agaricomycotina</taxon>
        <taxon>Agaricomycetes</taxon>
        <taxon>Agaricomycetidae</taxon>
        <taxon>Agaricales</taxon>
        <taxon>Marasmiineae</taxon>
        <taxon>Omphalotaceae</taxon>
        <taxon>Marasmiellus</taxon>
    </lineage>
</organism>
<dbReference type="EMBL" id="JBANRG010000016">
    <property type="protein sequence ID" value="KAK7459479.1"/>
    <property type="molecule type" value="Genomic_DNA"/>
</dbReference>
<keyword evidence="3" id="KW-1185">Reference proteome</keyword>
<feature type="compositionally biased region" description="Basic and acidic residues" evidence="1">
    <location>
        <begin position="163"/>
        <end position="187"/>
    </location>
</feature>
<feature type="compositionally biased region" description="Polar residues" evidence="1">
    <location>
        <begin position="16"/>
        <end position="44"/>
    </location>
</feature>
<proteinExistence type="predicted"/>
<accession>A0ABR1JGJ0</accession>
<dbReference type="Proteomes" id="UP001498398">
    <property type="component" value="Unassembled WGS sequence"/>
</dbReference>
<evidence type="ECO:0000313" key="3">
    <source>
        <dbReference type="Proteomes" id="UP001498398"/>
    </source>
</evidence>
<feature type="compositionally biased region" description="Polar residues" evidence="1">
    <location>
        <begin position="145"/>
        <end position="162"/>
    </location>
</feature>
<feature type="region of interest" description="Disordered" evidence="1">
    <location>
        <begin position="1"/>
        <end position="61"/>
    </location>
</feature>
<reference evidence="2 3" key="1">
    <citation type="submission" date="2024-01" db="EMBL/GenBank/DDBJ databases">
        <title>A draft genome for the cacao thread blight pathogen Marasmiellus scandens.</title>
        <authorList>
            <person name="Baruah I.K."/>
            <person name="Leung J."/>
            <person name="Bukari Y."/>
            <person name="Amoako-Attah I."/>
            <person name="Meinhardt L.W."/>
            <person name="Bailey B.A."/>
            <person name="Cohen S.P."/>
        </authorList>
    </citation>
    <scope>NUCLEOTIDE SEQUENCE [LARGE SCALE GENOMIC DNA]</scope>
    <source>
        <strain evidence="2 3">GH-19</strain>
    </source>
</reference>
<protein>
    <submittedName>
        <fullName evidence="2">Uncharacterized protein</fullName>
    </submittedName>
</protein>
<name>A0ABR1JGJ0_9AGAR</name>